<dbReference type="InterPro" id="IPR002397">
    <property type="entry name" value="Cyt_P450_B"/>
</dbReference>
<dbReference type="Pfam" id="PF00067">
    <property type="entry name" value="p450"/>
    <property type="match status" value="1"/>
</dbReference>
<comment type="cofactor">
    <cofactor evidence="1">
        <name>heme</name>
        <dbReference type="ChEBI" id="CHEBI:30413"/>
    </cofactor>
</comment>
<dbReference type="PANTHER" id="PTHR46696:SF4">
    <property type="entry name" value="BIOTIN BIOSYNTHESIS CYTOCHROME P450"/>
    <property type="match status" value="1"/>
</dbReference>
<evidence type="ECO:0000256" key="2">
    <source>
        <dbReference type="ARBA" id="ARBA00010617"/>
    </source>
</evidence>
<keyword evidence="3 8" id="KW-0349">Heme</keyword>
<keyword evidence="10" id="KW-1185">Reference proteome</keyword>
<dbReference type="PRINTS" id="PR00359">
    <property type="entry name" value="BP450"/>
</dbReference>
<dbReference type="PROSITE" id="PS00086">
    <property type="entry name" value="CYTOCHROME_P450"/>
    <property type="match status" value="1"/>
</dbReference>
<dbReference type="SUPFAM" id="SSF48264">
    <property type="entry name" value="Cytochrome P450"/>
    <property type="match status" value="1"/>
</dbReference>
<dbReference type="PANTHER" id="PTHR46696">
    <property type="entry name" value="P450, PUTATIVE (EUROFUNG)-RELATED"/>
    <property type="match status" value="1"/>
</dbReference>
<evidence type="ECO:0000256" key="7">
    <source>
        <dbReference type="ARBA" id="ARBA00023033"/>
    </source>
</evidence>
<evidence type="ECO:0000256" key="3">
    <source>
        <dbReference type="ARBA" id="ARBA00022617"/>
    </source>
</evidence>
<evidence type="ECO:0000256" key="8">
    <source>
        <dbReference type="RuleBase" id="RU000461"/>
    </source>
</evidence>
<keyword evidence="4 8" id="KW-0479">Metal-binding</keyword>
<comment type="caution">
    <text evidence="9">The sequence shown here is derived from an EMBL/GenBank/DDBJ whole genome shotgun (WGS) entry which is preliminary data.</text>
</comment>
<evidence type="ECO:0000313" key="10">
    <source>
        <dbReference type="Proteomes" id="UP001418444"/>
    </source>
</evidence>
<proteinExistence type="inferred from homology"/>
<dbReference type="InterPro" id="IPR017972">
    <property type="entry name" value="Cyt_P450_CS"/>
</dbReference>
<protein>
    <submittedName>
        <fullName evidence="9">Cytochrome P450</fullName>
    </submittedName>
</protein>
<evidence type="ECO:0000256" key="4">
    <source>
        <dbReference type="ARBA" id="ARBA00022723"/>
    </source>
</evidence>
<sequence length="413" mass="46449">MTAAADRGMQTLIPFDPYSYDFHEDPYPTYERLRREAPVYYNSDGDFWALSRHADVAAGFRDNVRLSNSWGVSIDPTSYNPHAEKAMSFLAMDDPRHLRLRKLVSKGFTPRRVNELTGRITELTAQHWDKCLQMGEFDYIADFAGLLPMDVVSELLGVGTADRAHLRVQSDLLIHREEGVTDVPEAAIYAYLELHRYYTELLTERRKNLGDDLVSALIGAEMVGDDGELARLTDDEIIGFMMLMVVAGNETTTKLLANSVFWGNRNPGELAPVFADPDEQNVSDWVEETLRYDTSSQMLLRRVAEEVEFGDYTIEAGQRILLLVGSANRDEEVFGPDADVYRLGRDSTRAILSFGLGTHFCLGAHLARLETNIGLAEMARTVKSFEIDEAGAERVHSVNVRGFAKLPMKVQVR</sequence>
<evidence type="ECO:0000256" key="6">
    <source>
        <dbReference type="ARBA" id="ARBA00023004"/>
    </source>
</evidence>
<dbReference type="Proteomes" id="UP001418444">
    <property type="component" value="Unassembled WGS sequence"/>
</dbReference>
<keyword evidence="5 8" id="KW-0560">Oxidoreductase</keyword>
<keyword evidence="6 8" id="KW-0408">Iron</keyword>
<evidence type="ECO:0000256" key="1">
    <source>
        <dbReference type="ARBA" id="ARBA00001971"/>
    </source>
</evidence>
<keyword evidence="7 8" id="KW-0503">Monooxygenase</keyword>
<organism evidence="9 10">
    <name type="scientific">Gordonia caeni</name>
    <dbReference type="NCBI Taxonomy" id="1007097"/>
    <lineage>
        <taxon>Bacteria</taxon>
        <taxon>Bacillati</taxon>
        <taxon>Actinomycetota</taxon>
        <taxon>Actinomycetes</taxon>
        <taxon>Mycobacteriales</taxon>
        <taxon>Gordoniaceae</taxon>
        <taxon>Gordonia</taxon>
    </lineage>
</organism>
<dbReference type="InterPro" id="IPR036396">
    <property type="entry name" value="Cyt_P450_sf"/>
</dbReference>
<accession>A0ABP7NQJ5</accession>
<dbReference type="InterPro" id="IPR001128">
    <property type="entry name" value="Cyt_P450"/>
</dbReference>
<gene>
    <name evidence="9" type="ORF">GCM10022231_07360</name>
</gene>
<comment type="similarity">
    <text evidence="2 8">Belongs to the cytochrome P450 family.</text>
</comment>
<name>A0ABP7NQJ5_9ACTN</name>
<dbReference type="Gene3D" id="1.10.630.10">
    <property type="entry name" value="Cytochrome P450"/>
    <property type="match status" value="1"/>
</dbReference>
<dbReference type="EMBL" id="BAAAZW010000002">
    <property type="protein sequence ID" value="GAA3951989.1"/>
    <property type="molecule type" value="Genomic_DNA"/>
</dbReference>
<reference evidence="10" key="1">
    <citation type="journal article" date="2019" name="Int. J. Syst. Evol. Microbiol.">
        <title>The Global Catalogue of Microorganisms (GCM) 10K type strain sequencing project: providing services to taxonomists for standard genome sequencing and annotation.</title>
        <authorList>
            <consortium name="The Broad Institute Genomics Platform"/>
            <consortium name="The Broad Institute Genome Sequencing Center for Infectious Disease"/>
            <person name="Wu L."/>
            <person name="Ma J."/>
        </authorList>
    </citation>
    <scope>NUCLEOTIDE SEQUENCE [LARGE SCALE GENOMIC DNA]</scope>
    <source>
        <strain evidence="10">JCM 16923</strain>
    </source>
</reference>
<evidence type="ECO:0000256" key="5">
    <source>
        <dbReference type="ARBA" id="ARBA00023002"/>
    </source>
</evidence>
<evidence type="ECO:0000313" key="9">
    <source>
        <dbReference type="EMBL" id="GAA3951989.1"/>
    </source>
</evidence>